<dbReference type="EMBL" id="NWUJ01000007">
    <property type="protein sequence ID" value="PFH34175.1"/>
    <property type="molecule type" value="Genomic_DNA"/>
</dbReference>
<dbReference type="Proteomes" id="UP000224006">
    <property type="component" value="Unassembled WGS sequence"/>
</dbReference>
<dbReference type="OrthoDB" id="332073at2759"/>
<feature type="region of interest" description="Disordered" evidence="1">
    <location>
        <begin position="702"/>
        <end position="735"/>
    </location>
</feature>
<comment type="caution">
    <text evidence="2">The sequence shown here is derived from an EMBL/GenBank/DDBJ whole genome shotgun (WGS) entry which is preliminary data.</text>
</comment>
<name>A0A2A9M855_BESBE</name>
<proteinExistence type="predicted"/>
<accession>A0A2A9M855</accession>
<sequence length="909" mass="96674">MSANISKCLVNSPAPVHVTTAQQPSNVSSLSQKSCDVFTVLASQRAADSGGGVLSCVDAAARRARGVGPERAPCQPPRSSPRPTLKGSETGAAGGQRDVEPERHRAGAVGAGAGPAAASAAAATPGDLQKDSGAAPESADREPGLGKGSGFEDADVYVIYLPDLLAARLIRRRRKLYSPHSPCYGGARSASPLSRRCDADAHCEPGCRGEFRRASGEPGVRPEGSEGRWLLEGCKADGFAEEDDADEVLAACKYLIGTGRLKEVPEWRPQEVLQGQLLHLAAVVLPTDAVVRAGPVALEEWIRKFSSLSATVDLVSADAKGSSGKAAKNKPSALSCQFWEAQAFPIDTQESVSVEIVPFTYEEPADVDAAPGKPLEAGRPAAQRRGSPSRVHAKGACHLSPSAFATSAHARDRDGGEQRQRQREETDPASTGGDASSLSRIDTALLGRADISEDVLRQVGAERLCFIVDIRIPMTVNPQYLGKPLSLELSFSVVPVDPSPLSLIDSMRESIQVPFSAWAAAHGLTAASTVALQSELAAPTLDLLSLPFSSAFTGARFACSGRTQEGTESWWAPPVGADEKPSRDDGLGDRVGRSMEMLVHSLASLAAGDPTSRTKLQRTAVEHRVLCPLSVHRPLQVTTALMDSFMYVQIENSTDDVPLTIENVILRSVNSHAQGELPVTLHAGEQYSVLLRLDDSFLSHQTPKWDPARDSHDGGAGRSQRTSGPGAGRRDSRYGQSGKTVLPLCLKWRIEDSSGPAVWSQFGAECQLSTRTPLHVTLSCFAEPPGLQNLVTAVLSVVNNENFDVDLLALLPRDVQYQQQTQRMYSHAAPNAVPSGDREAQTAADEPPALIPLSSKKELGRIAPGGSQSVYLQFLATRSGLHPLPPILLLDRRNNRKILARGGQVVVAQ</sequence>
<evidence type="ECO:0000313" key="3">
    <source>
        <dbReference type="Proteomes" id="UP000224006"/>
    </source>
</evidence>
<evidence type="ECO:0008006" key="4">
    <source>
        <dbReference type="Google" id="ProtNLM"/>
    </source>
</evidence>
<feature type="compositionally biased region" description="Basic and acidic residues" evidence="1">
    <location>
        <begin position="409"/>
        <end position="426"/>
    </location>
</feature>
<feature type="region of interest" description="Disordered" evidence="1">
    <location>
        <begin position="566"/>
        <end position="585"/>
    </location>
</feature>
<gene>
    <name evidence="2" type="ORF">BESB_073270</name>
</gene>
<dbReference type="AlphaFoldDB" id="A0A2A9M855"/>
<dbReference type="VEuPathDB" id="ToxoDB:BESB_073270"/>
<feature type="compositionally biased region" description="Low complexity" evidence="1">
    <location>
        <begin position="114"/>
        <end position="123"/>
    </location>
</feature>
<evidence type="ECO:0000256" key="1">
    <source>
        <dbReference type="SAM" id="MobiDB-lite"/>
    </source>
</evidence>
<feature type="region of interest" description="Disordered" evidence="1">
    <location>
        <begin position="66"/>
        <end position="148"/>
    </location>
</feature>
<evidence type="ECO:0000313" key="2">
    <source>
        <dbReference type="EMBL" id="PFH34175.1"/>
    </source>
</evidence>
<reference evidence="2 3" key="1">
    <citation type="submission" date="2017-09" db="EMBL/GenBank/DDBJ databases">
        <title>Genome sequencing of Besnoitia besnoiti strain Bb-Ger1.</title>
        <authorList>
            <person name="Schares G."/>
            <person name="Venepally P."/>
            <person name="Lorenzi H.A."/>
        </authorList>
    </citation>
    <scope>NUCLEOTIDE SEQUENCE [LARGE SCALE GENOMIC DNA]</scope>
    <source>
        <strain evidence="2 3">Bb-Ger1</strain>
    </source>
</reference>
<feature type="region of interest" description="Disordered" evidence="1">
    <location>
        <begin position="365"/>
        <end position="437"/>
    </location>
</feature>
<keyword evidence="3" id="KW-1185">Reference proteome</keyword>
<dbReference type="RefSeq" id="XP_029218184.1">
    <property type="nucleotide sequence ID" value="XM_029365700.1"/>
</dbReference>
<protein>
    <recommendedName>
        <fullName evidence="4">TRAPP trafficking subunit Trs65</fullName>
    </recommendedName>
</protein>
<dbReference type="KEGG" id="bbes:BESB_073270"/>
<dbReference type="GeneID" id="40312253"/>
<organism evidence="2 3">
    <name type="scientific">Besnoitia besnoiti</name>
    <name type="common">Apicomplexan protozoan</name>
    <dbReference type="NCBI Taxonomy" id="94643"/>
    <lineage>
        <taxon>Eukaryota</taxon>
        <taxon>Sar</taxon>
        <taxon>Alveolata</taxon>
        <taxon>Apicomplexa</taxon>
        <taxon>Conoidasida</taxon>
        <taxon>Coccidia</taxon>
        <taxon>Eucoccidiorida</taxon>
        <taxon>Eimeriorina</taxon>
        <taxon>Sarcocystidae</taxon>
        <taxon>Besnoitia</taxon>
    </lineage>
</organism>
<feature type="compositionally biased region" description="Basic and acidic residues" evidence="1">
    <location>
        <begin position="706"/>
        <end position="715"/>
    </location>
</feature>